<name>A0A1R3GD10_9ROSI</name>
<sequence>MPLVEAAQSVVGWAQGNSLLSSFICLVLSSFSSSHEFCLWVMLRWLLRWSGAIRIALWSQLETASVMAP</sequence>
<dbReference type="EMBL" id="AWUE01022815">
    <property type="protein sequence ID" value="OMO55953.1"/>
    <property type="molecule type" value="Genomic_DNA"/>
</dbReference>
<gene>
    <name evidence="1" type="ORF">COLO4_35837</name>
</gene>
<keyword evidence="2" id="KW-1185">Reference proteome</keyword>
<proteinExistence type="predicted"/>
<comment type="caution">
    <text evidence="1">The sequence shown here is derived from an EMBL/GenBank/DDBJ whole genome shotgun (WGS) entry which is preliminary data.</text>
</comment>
<dbReference type="AlphaFoldDB" id="A0A1R3GD10"/>
<accession>A0A1R3GD10</accession>
<evidence type="ECO:0000313" key="1">
    <source>
        <dbReference type="EMBL" id="OMO55953.1"/>
    </source>
</evidence>
<protein>
    <submittedName>
        <fullName evidence="1">Uncharacterized protein</fullName>
    </submittedName>
</protein>
<reference evidence="2" key="1">
    <citation type="submission" date="2013-09" db="EMBL/GenBank/DDBJ databases">
        <title>Corchorus olitorius genome sequencing.</title>
        <authorList>
            <person name="Alam M."/>
            <person name="Haque M.S."/>
            <person name="Islam M.S."/>
            <person name="Emdad E.M."/>
            <person name="Islam M.M."/>
            <person name="Ahmed B."/>
            <person name="Halim A."/>
            <person name="Hossen Q.M.M."/>
            <person name="Hossain M.Z."/>
            <person name="Ahmed R."/>
            <person name="Khan M.M."/>
            <person name="Islam R."/>
            <person name="Rashid M.M."/>
            <person name="Khan S.A."/>
            <person name="Rahman M.S."/>
            <person name="Alam M."/>
            <person name="Yahiya A.S."/>
            <person name="Khan M.S."/>
            <person name="Azam M.S."/>
            <person name="Haque T."/>
            <person name="Lashkar M.Z.H."/>
            <person name="Akhand A.I."/>
            <person name="Morshed G."/>
            <person name="Roy S."/>
            <person name="Uddin K.S."/>
            <person name="Rabeya T."/>
            <person name="Hossain A.S."/>
            <person name="Chowdhury A."/>
            <person name="Snigdha A.R."/>
            <person name="Mortoza M.S."/>
            <person name="Matin S.A."/>
            <person name="Hoque S.M.E."/>
            <person name="Islam M.K."/>
            <person name="Roy D.K."/>
            <person name="Haider R."/>
            <person name="Moosa M.M."/>
            <person name="Elias S.M."/>
            <person name="Hasan A.M."/>
            <person name="Jahan S."/>
            <person name="Shafiuddin M."/>
            <person name="Mahmood N."/>
            <person name="Shommy N.S."/>
        </authorList>
    </citation>
    <scope>NUCLEOTIDE SEQUENCE [LARGE SCALE GENOMIC DNA]</scope>
    <source>
        <strain evidence="2">cv. O-4</strain>
    </source>
</reference>
<evidence type="ECO:0000313" key="2">
    <source>
        <dbReference type="Proteomes" id="UP000187203"/>
    </source>
</evidence>
<dbReference type="Proteomes" id="UP000187203">
    <property type="component" value="Unassembled WGS sequence"/>
</dbReference>
<organism evidence="1 2">
    <name type="scientific">Corchorus olitorius</name>
    <dbReference type="NCBI Taxonomy" id="93759"/>
    <lineage>
        <taxon>Eukaryota</taxon>
        <taxon>Viridiplantae</taxon>
        <taxon>Streptophyta</taxon>
        <taxon>Embryophyta</taxon>
        <taxon>Tracheophyta</taxon>
        <taxon>Spermatophyta</taxon>
        <taxon>Magnoliopsida</taxon>
        <taxon>eudicotyledons</taxon>
        <taxon>Gunneridae</taxon>
        <taxon>Pentapetalae</taxon>
        <taxon>rosids</taxon>
        <taxon>malvids</taxon>
        <taxon>Malvales</taxon>
        <taxon>Malvaceae</taxon>
        <taxon>Grewioideae</taxon>
        <taxon>Apeibeae</taxon>
        <taxon>Corchorus</taxon>
    </lineage>
</organism>